<keyword evidence="2" id="KW-0449">Lipoprotein</keyword>
<comment type="caution">
    <text evidence="2">The sequence shown here is derived from an EMBL/GenBank/DDBJ whole genome shotgun (WGS) entry which is preliminary data.</text>
</comment>
<dbReference type="Gene3D" id="3.40.50.11550">
    <property type="match status" value="2"/>
</dbReference>
<dbReference type="Proteomes" id="UP000761264">
    <property type="component" value="Unassembled WGS sequence"/>
</dbReference>
<dbReference type="AlphaFoldDB" id="A0A967EY68"/>
<keyword evidence="3" id="KW-1185">Reference proteome</keyword>
<evidence type="ECO:0000313" key="3">
    <source>
        <dbReference type="Proteomes" id="UP000761264"/>
    </source>
</evidence>
<dbReference type="RefSeq" id="WP_167225228.1">
    <property type="nucleotide sequence ID" value="NZ_JAAQPH010000009.1"/>
</dbReference>
<proteinExistence type="predicted"/>
<dbReference type="EMBL" id="JAAQPH010000009">
    <property type="protein sequence ID" value="NIA69530.1"/>
    <property type="molecule type" value="Genomic_DNA"/>
</dbReference>
<name>A0A967EY68_9PROT</name>
<protein>
    <submittedName>
        <fullName evidence="2">ChaN family lipoprotein</fullName>
    </submittedName>
</protein>
<accession>A0A967EY68</accession>
<gene>
    <name evidence="2" type="ORF">HBA54_13090</name>
</gene>
<evidence type="ECO:0000313" key="2">
    <source>
        <dbReference type="EMBL" id="NIA69530.1"/>
    </source>
</evidence>
<dbReference type="InterPro" id="IPR007314">
    <property type="entry name" value="Cofac_haem-bd_dom"/>
</dbReference>
<dbReference type="SUPFAM" id="SSF159501">
    <property type="entry name" value="EreA/ChaN-like"/>
    <property type="match status" value="1"/>
</dbReference>
<evidence type="ECO:0000259" key="1">
    <source>
        <dbReference type="Pfam" id="PF04187"/>
    </source>
</evidence>
<organism evidence="2 3">
    <name type="scientific">Pelagibius litoralis</name>
    <dbReference type="NCBI Taxonomy" id="374515"/>
    <lineage>
        <taxon>Bacteria</taxon>
        <taxon>Pseudomonadati</taxon>
        <taxon>Pseudomonadota</taxon>
        <taxon>Alphaproteobacteria</taxon>
        <taxon>Rhodospirillales</taxon>
        <taxon>Rhodovibrionaceae</taxon>
        <taxon>Pelagibius</taxon>
    </lineage>
</organism>
<feature type="domain" description="Haem-binding uptake Tiki superfamily ChaN" evidence="1">
    <location>
        <begin position="59"/>
        <end position="258"/>
    </location>
</feature>
<dbReference type="Pfam" id="PF04187">
    <property type="entry name" value="Cofac_haem_bdg"/>
    <property type="match status" value="1"/>
</dbReference>
<sequence length="312" mass="33749">MLRRTVSVGFGALVFAFVSALAVGPARSETAGLLLRDHPLVGSIWETASGRQLDEAALFAAARDANWVLLGEQHTNADHHRLQARVVAAVAAAGRRPAVVWEMAGPAQAEALAAAKLDDVETLGKALDWEKRGWPSWSIYQPIAEAALTHGLKMHPGNPSPETTRDVSRGAPLSKELKERLDWSLEYDGDQLTALTALLATSHCNALPESALKPMADVQRLRDAWMAASLRQADGGSGAILIAGSEHVREDRGVPWRLGEPVFSLALVEVAQGQDVAKDYPAFDARLFDFVWFTAKVEEEDHCAKFFGKSNG</sequence>
<dbReference type="CDD" id="cd14727">
    <property type="entry name" value="ChanN-like"/>
    <property type="match status" value="1"/>
</dbReference>
<reference evidence="2" key="1">
    <citation type="submission" date="2020-03" db="EMBL/GenBank/DDBJ databases">
        <title>Genome of Pelagibius litoralis DSM 21314T.</title>
        <authorList>
            <person name="Wang G."/>
        </authorList>
    </citation>
    <scope>NUCLEOTIDE SEQUENCE</scope>
    <source>
        <strain evidence="2">DSM 21314</strain>
    </source>
</reference>